<dbReference type="Proteomes" id="UP001652661">
    <property type="component" value="Chromosome 3L"/>
</dbReference>
<dbReference type="GeneID" id="108073978"/>
<evidence type="ECO:0000313" key="2">
    <source>
        <dbReference type="RefSeq" id="XP_017021313.1"/>
    </source>
</evidence>
<keyword evidence="1" id="KW-1185">Reference proteome</keyword>
<evidence type="ECO:0000313" key="1">
    <source>
        <dbReference type="Proteomes" id="UP001652661"/>
    </source>
</evidence>
<sequence length="238" mass="27538">MHSTNNNQYKLLKLGSKNTKGSEEICQLRQLIVELMKPKLAQLREILEIRIVPVTRDYYDDEVEDWWPDYEVFSDPHPISDMNGFLVLTQDVLKSMPEDLKSIRKKLNDAYLAAKPENVKTKTRKYCLVEELIEDLINFVTNFSRLCTRILEERRSLHDMANQTLDTGDRIKLKVFDERTLVQLQSRILSLRNYIRDFSALFEAPVETKEEAAVGPQAKLAKLGQGTLQTVAVDKAQH</sequence>
<name>A0A6P4IFI7_DROKI</name>
<gene>
    <name evidence="2" type="primary">LOC108073978</name>
</gene>
<organism evidence="1 2">
    <name type="scientific">Drosophila kikkawai</name>
    <name type="common">Fruit fly</name>
    <dbReference type="NCBI Taxonomy" id="30033"/>
    <lineage>
        <taxon>Eukaryota</taxon>
        <taxon>Metazoa</taxon>
        <taxon>Ecdysozoa</taxon>
        <taxon>Arthropoda</taxon>
        <taxon>Hexapoda</taxon>
        <taxon>Insecta</taxon>
        <taxon>Pterygota</taxon>
        <taxon>Neoptera</taxon>
        <taxon>Endopterygota</taxon>
        <taxon>Diptera</taxon>
        <taxon>Brachycera</taxon>
        <taxon>Muscomorpha</taxon>
        <taxon>Ephydroidea</taxon>
        <taxon>Drosophilidae</taxon>
        <taxon>Drosophila</taxon>
        <taxon>Sophophora</taxon>
    </lineage>
</organism>
<reference evidence="2" key="1">
    <citation type="submission" date="2025-08" db="UniProtKB">
        <authorList>
            <consortium name="RefSeq"/>
        </authorList>
    </citation>
    <scope>IDENTIFICATION</scope>
    <source>
        <strain evidence="2">14028-0561.14</strain>
        <tissue evidence="2">Whole fly</tissue>
    </source>
</reference>
<dbReference type="OrthoDB" id="7862993at2759"/>
<protein>
    <submittedName>
        <fullName evidence="2">Uncharacterized protein</fullName>
    </submittedName>
</protein>
<dbReference type="AlphaFoldDB" id="A0A6P4IFI7"/>
<dbReference type="RefSeq" id="XP_017021313.1">
    <property type="nucleotide sequence ID" value="XM_017165824.3"/>
</dbReference>
<proteinExistence type="predicted"/>
<accession>A0A6P4IFI7</accession>